<gene>
    <name evidence="2" type="ORF">FHS79_000283</name>
</gene>
<dbReference type="EMBL" id="JACIIV010000002">
    <property type="protein sequence ID" value="MBB6226130.1"/>
    <property type="molecule type" value="Genomic_DNA"/>
</dbReference>
<evidence type="ECO:0000259" key="1">
    <source>
        <dbReference type="PROSITE" id="PS51787"/>
    </source>
</evidence>
<dbReference type="PANTHER" id="PTHR46732">
    <property type="entry name" value="ATP-DEPENDENT PROTEASE LA (LON) DOMAIN PROTEIN"/>
    <property type="match status" value="1"/>
</dbReference>
<dbReference type="Gene3D" id="2.30.130.40">
    <property type="entry name" value="LON domain-like"/>
    <property type="match status" value="1"/>
</dbReference>
<dbReference type="InterPro" id="IPR046336">
    <property type="entry name" value="Lon_prtase_N_sf"/>
</dbReference>
<comment type="caution">
    <text evidence="2">The sequence shown here is derived from an EMBL/GenBank/DDBJ whole genome shotgun (WGS) entry which is preliminary data.</text>
</comment>
<evidence type="ECO:0000313" key="3">
    <source>
        <dbReference type="Proteomes" id="UP000538147"/>
    </source>
</evidence>
<accession>A0A841L134</accession>
<feature type="domain" description="Lon N-terminal" evidence="1">
    <location>
        <begin position="17"/>
        <end position="215"/>
    </location>
</feature>
<proteinExistence type="predicted"/>
<dbReference type="PROSITE" id="PS51787">
    <property type="entry name" value="LON_N"/>
    <property type="match status" value="1"/>
</dbReference>
<dbReference type="Pfam" id="PF02190">
    <property type="entry name" value="LON_substr_bdg"/>
    <property type="match status" value="1"/>
</dbReference>
<dbReference type="Proteomes" id="UP000538147">
    <property type="component" value="Unassembled WGS sequence"/>
</dbReference>
<dbReference type="AlphaFoldDB" id="A0A841L134"/>
<name>A0A841L134_9SPHN</name>
<dbReference type="RefSeq" id="WP_184194264.1">
    <property type="nucleotide sequence ID" value="NZ_JACIIV010000002.1"/>
</dbReference>
<dbReference type="SMART" id="SM00464">
    <property type="entry name" value="LON"/>
    <property type="match status" value="1"/>
</dbReference>
<reference evidence="2 3" key="1">
    <citation type="submission" date="2020-08" db="EMBL/GenBank/DDBJ databases">
        <title>Genomic Encyclopedia of Type Strains, Phase IV (KMG-IV): sequencing the most valuable type-strain genomes for metagenomic binning, comparative biology and taxonomic classification.</title>
        <authorList>
            <person name="Goeker M."/>
        </authorList>
    </citation>
    <scope>NUCLEOTIDE SEQUENCE [LARGE SCALE GENOMIC DNA]</scope>
    <source>
        <strain evidence="2 3">DSM 102189</strain>
    </source>
</reference>
<dbReference type="InterPro" id="IPR003111">
    <property type="entry name" value="Lon_prtase_N"/>
</dbReference>
<evidence type="ECO:0000313" key="2">
    <source>
        <dbReference type="EMBL" id="MBB6226130.1"/>
    </source>
</evidence>
<keyword evidence="3" id="KW-1185">Reference proteome</keyword>
<protein>
    <recommendedName>
        <fullName evidence="1">Lon N-terminal domain-containing protein</fullName>
    </recommendedName>
</protein>
<organism evidence="2 3">
    <name type="scientific">Polymorphobacter multimanifer</name>
    <dbReference type="NCBI Taxonomy" id="1070431"/>
    <lineage>
        <taxon>Bacteria</taxon>
        <taxon>Pseudomonadati</taxon>
        <taxon>Pseudomonadota</taxon>
        <taxon>Alphaproteobacteria</taxon>
        <taxon>Sphingomonadales</taxon>
        <taxon>Sphingosinicellaceae</taxon>
        <taxon>Polymorphobacter</taxon>
    </lineage>
</organism>
<dbReference type="PANTHER" id="PTHR46732:SF8">
    <property type="entry name" value="ATP-DEPENDENT PROTEASE LA (LON) DOMAIN PROTEIN"/>
    <property type="match status" value="1"/>
</dbReference>
<dbReference type="InterPro" id="IPR015947">
    <property type="entry name" value="PUA-like_sf"/>
</dbReference>
<sequence>MNDYTSDVATTPLPSAVPVFPLTGALLFPRGLLPLNIFEPRYLAMVRDAMEAKGAASRIIGMIQARGEGSIAGESPPLFNVGCLGRITDYRETDDGRILIALVGVSRFRVGAELDRPTLYRQVLADYHGFGSDRDEPSALGPAARAGLEDVLRSYLDAQGLAADWEAVKNADDESLVTTLACVCPFDPAEKQALLEASDLPERAATLTALMTFAGNPAGRGDRPTLQ</sequence>
<dbReference type="SUPFAM" id="SSF88697">
    <property type="entry name" value="PUA domain-like"/>
    <property type="match status" value="1"/>
</dbReference>